<dbReference type="GO" id="GO:0008168">
    <property type="term" value="F:methyltransferase activity"/>
    <property type="evidence" value="ECO:0007669"/>
    <property type="project" value="UniProtKB-KW"/>
</dbReference>
<dbReference type="InterPro" id="IPR001537">
    <property type="entry name" value="SpoU_MeTrfase"/>
</dbReference>
<sequence length="245" mass="26698">MITSTQNSQVKNWIKLHSKKHRVRTQSFLIEGFHLLEDALNSGWQLESIIAQNGIELPNWLAGQTPILVDRQVFAAISQTEAPQGIAAVVNMPPPKTISGNYLLLIDQVQDPGNLGTMIRTADAAGFSQVVLGKGTVDLYNDKVIRASQGSIFHIPVLEADLSELLPQLKKQHYSVLASALEDSIPYNTLGPLDKIALIMGNEGAGISSEVLKLADHRIKIPIYGQAESLNVSIAAGILMYQLRN</sequence>
<evidence type="ECO:0000259" key="4">
    <source>
        <dbReference type="SMART" id="SM00967"/>
    </source>
</evidence>
<evidence type="ECO:0000313" key="5">
    <source>
        <dbReference type="EMBL" id="MDY7220445.1"/>
    </source>
</evidence>
<dbReference type="GO" id="GO:0032259">
    <property type="term" value="P:methylation"/>
    <property type="evidence" value="ECO:0007669"/>
    <property type="project" value="UniProtKB-KW"/>
</dbReference>
<protein>
    <submittedName>
        <fullName evidence="5">RNA methyltransferase</fullName>
    </submittedName>
</protein>
<dbReference type="InterPro" id="IPR051259">
    <property type="entry name" value="rRNA_Methyltransferase"/>
</dbReference>
<proteinExistence type="inferred from homology"/>
<comment type="similarity">
    <text evidence="1">Belongs to the class IV-like SAM-binding methyltransferase superfamily. RNA methyltransferase TrmH family.</text>
</comment>
<dbReference type="SUPFAM" id="SSF75217">
    <property type="entry name" value="alpha/beta knot"/>
    <property type="match status" value="1"/>
</dbReference>
<dbReference type="InterPro" id="IPR029028">
    <property type="entry name" value="Alpha/beta_knot_MTases"/>
</dbReference>
<keyword evidence="6" id="KW-1185">Reference proteome</keyword>
<gene>
    <name evidence="5" type="ORF">TOI97_12820</name>
</gene>
<dbReference type="InterPro" id="IPR029064">
    <property type="entry name" value="Ribosomal_eL30-like_sf"/>
</dbReference>
<comment type="caution">
    <text evidence="5">The sequence shown here is derived from an EMBL/GenBank/DDBJ whole genome shotgun (WGS) entry which is preliminary data.</text>
</comment>
<evidence type="ECO:0000256" key="1">
    <source>
        <dbReference type="ARBA" id="ARBA00007228"/>
    </source>
</evidence>
<keyword evidence="2 5" id="KW-0489">Methyltransferase</keyword>
<evidence type="ECO:0000256" key="3">
    <source>
        <dbReference type="ARBA" id="ARBA00022679"/>
    </source>
</evidence>
<feature type="domain" description="RNA 2-O ribose methyltransferase substrate binding" evidence="4">
    <location>
        <begin position="29"/>
        <end position="96"/>
    </location>
</feature>
<dbReference type="PANTHER" id="PTHR43191:SF2">
    <property type="entry name" value="RRNA METHYLTRANSFERASE 3, MITOCHONDRIAL"/>
    <property type="match status" value="1"/>
</dbReference>
<dbReference type="CDD" id="cd18095">
    <property type="entry name" value="SpoU-like_rRNA-MTase"/>
    <property type="match status" value="1"/>
</dbReference>
<dbReference type="InterPro" id="IPR013123">
    <property type="entry name" value="SpoU_subst-bd"/>
</dbReference>
<dbReference type="PANTHER" id="PTHR43191">
    <property type="entry name" value="RRNA METHYLTRANSFERASE 3"/>
    <property type="match status" value="1"/>
</dbReference>
<evidence type="ECO:0000313" key="6">
    <source>
        <dbReference type="Proteomes" id="UP001294570"/>
    </source>
</evidence>
<dbReference type="EMBL" id="JAXIVU010000031">
    <property type="protein sequence ID" value="MDY7220445.1"/>
    <property type="molecule type" value="Genomic_DNA"/>
</dbReference>
<dbReference type="Gene3D" id="3.40.1280.10">
    <property type="match status" value="1"/>
</dbReference>
<accession>A0ABU5GTY2</accession>
<dbReference type="RefSeq" id="WP_321554527.1">
    <property type="nucleotide sequence ID" value="NZ_JAXIVU010000031.1"/>
</dbReference>
<dbReference type="Pfam" id="PF00588">
    <property type="entry name" value="SpoU_methylase"/>
    <property type="match status" value="1"/>
</dbReference>
<dbReference type="Pfam" id="PF22435">
    <property type="entry name" value="MRM3-like_sub_bind"/>
    <property type="match status" value="1"/>
</dbReference>
<organism evidence="5 6">
    <name type="scientific">Denitrificimonas halotolerans</name>
    <dbReference type="NCBI Taxonomy" id="3098930"/>
    <lineage>
        <taxon>Bacteria</taxon>
        <taxon>Pseudomonadati</taxon>
        <taxon>Pseudomonadota</taxon>
        <taxon>Gammaproteobacteria</taxon>
        <taxon>Pseudomonadales</taxon>
        <taxon>Pseudomonadaceae</taxon>
        <taxon>Denitrificimonas</taxon>
    </lineage>
</organism>
<dbReference type="InterPro" id="IPR029026">
    <property type="entry name" value="tRNA_m1G_MTases_N"/>
</dbReference>
<evidence type="ECO:0000256" key="2">
    <source>
        <dbReference type="ARBA" id="ARBA00022603"/>
    </source>
</evidence>
<name>A0ABU5GTY2_9GAMM</name>
<dbReference type="Gene3D" id="3.30.1330.30">
    <property type="match status" value="1"/>
</dbReference>
<keyword evidence="3" id="KW-0808">Transferase</keyword>
<reference evidence="5 6" key="1">
    <citation type="submission" date="2023-12" db="EMBL/GenBank/DDBJ databases">
        <title>Denitrificimonas halotolerans sp. nov.,a novel species isolated from landfill leachate.</title>
        <authorList>
            <person name="Wang S."/>
        </authorList>
    </citation>
    <scope>NUCLEOTIDE SEQUENCE [LARGE SCALE GENOMIC DNA]</scope>
    <source>
        <strain evidence="5 6">JX-1</strain>
    </source>
</reference>
<dbReference type="Proteomes" id="UP001294570">
    <property type="component" value="Unassembled WGS sequence"/>
</dbReference>
<dbReference type="SUPFAM" id="SSF55315">
    <property type="entry name" value="L30e-like"/>
    <property type="match status" value="1"/>
</dbReference>
<dbReference type="SMART" id="SM00967">
    <property type="entry name" value="SpoU_sub_bind"/>
    <property type="match status" value="1"/>
</dbReference>
<dbReference type="InterPro" id="IPR053888">
    <property type="entry name" value="MRM3-like_sub_bind"/>
</dbReference>